<evidence type="ECO:0000313" key="1">
    <source>
        <dbReference type="EMBL" id="GLK15433.1"/>
    </source>
</evidence>
<name>A0A9W6MIX1_9ACTN</name>
<sequence>MTTRSNPSCRANRTPTTVGGVSGVRVISTDLSASGKSTPVGEADGGLDGAAVGDVIVVAGTGLPVASVVVTGVGEEGTADGVLVPPQPTSRARGARARATRVRFMMASCPVRCPAPGRGSPSGKIRFDAALTRVRGGGDT</sequence>
<proteinExistence type="predicted"/>
<accession>A0A9W6MIX1</accession>
<keyword evidence="2" id="KW-1185">Reference proteome</keyword>
<dbReference type="EMBL" id="BSEV01000052">
    <property type="protein sequence ID" value="GLK15433.1"/>
    <property type="molecule type" value="Genomic_DNA"/>
</dbReference>
<organism evidence="1 2">
    <name type="scientific">Streptosporangium carneum</name>
    <dbReference type="NCBI Taxonomy" id="47481"/>
    <lineage>
        <taxon>Bacteria</taxon>
        <taxon>Bacillati</taxon>
        <taxon>Actinomycetota</taxon>
        <taxon>Actinomycetes</taxon>
        <taxon>Streptosporangiales</taxon>
        <taxon>Streptosporangiaceae</taxon>
        <taxon>Streptosporangium</taxon>
    </lineage>
</organism>
<reference evidence="1" key="2">
    <citation type="submission" date="2023-01" db="EMBL/GenBank/DDBJ databases">
        <authorList>
            <person name="Sun Q."/>
            <person name="Evtushenko L."/>
        </authorList>
    </citation>
    <scope>NUCLEOTIDE SEQUENCE</scope>
    <source>
        <strain evidence="1">VKM Ac-2007</strain>
    </source>
</reference>
<gene>
    <name evidence="1" type="ORF">GCM10017600_88460</name>
</gene>
<reference evidence="1" key="1">
    <citation type="journal article" date="2014" name="Int. J. Syst. Evol. Microbiol.">
        <title>Complete genome sequence of Corynebacterium casei LMG S-19264T (=DSM 44701T), isolated from a smear-ripened cheese.</title>
        <authorList>
            <consortium name="US DOE Joint Genome Institute (JGI-PGF)"/>
            <person name="Walter F."/>
            <person name="Albersmeier A."/>
            <person name="Kalinowski J."/>
            <person name="Ruckert C."/>
        </authorList>
    </citation>
    <scope>NUCLEOTIDE SEQUENCE</scope>
    <source>
        <strain evidence="1">VKM Ac-2007</strain>
    </source>
</reference>
<protein>
    <submittedName>
        <fullName evidence="1">Uncharacterized protein</fullName>
    </submittedName>
</protein>
<evidence type="ECO:0000313" key="2">
    <source>
        <dbReference type="Proteomes" id="UP001143474"/>
    </source>
</evidence>
<comment type="caution">
    <text evidence="1">The sequence shown here is derived from an EMBL/GenBank/DDBJ whole genome shotgun (WGS) entry which is preliminary data.</text>
</comment>
<dbReference type="AlphaFoldDB" id="A0A9W6MIX1"/>
<dbReference type="Proteomes" id="UP001143474">
    <property type="component" value="Unassembled WGS sequence"/>
</dbReference>